<sequence length="305" mass="34669">MQLLQKLRDSAYLERFLASLNRLEELSNKLVAETPKSLSDPPHLVVLYDRHGFLPASLVYWFNNVLNPSRTVLLYDVESFVYHVAPYREGGPILAYASNPYSPAVYELLQTTRTLGYEAVLVLPQPRDERARGLLSRFESVRFVGVHDEVEYATLEAITVFKYYAGLYGDRLDARGRRLRKHAEEGFSVLGEEMVNKYIGNLEEVVSERAVYVSSTRFLEPAGLLFSQALRSAGINSVYVSLEQAPLSGHLVLLYNSVEEFLVKQRVVELTRLGLRLHSIQMNTDPLESLVYFAILSLFINELKS</sequence>
<reference evidence="1 2" key="1">
    <citation type="journal article" date="2012" name="J. Bacteriol.">
        <title>Complete genome sequence of the hyperthermophilic cellulolytic Crenarchaeon 'Thermogladius cellulolyticus' 1633.</title>
        <authorList>
            <person name="Mardanov A.V."/>
            <person name="Kochetkova T.V."/>
            <person name="Beletsky A.V."/>
            <person name="Bonch-Osmolovskaya E.A."/>
            <person name="Ravin N.V."/>
            <person name="Skryabin K.G."/>
        </authorList>
    </citation>
    <scope>NUCLEOTIDE SEQUENCE [LARGE SCALE GENOMIC DNA]</scope>
    <source>
        <strain evidence="2">DSM 22663 / VKM B-2946 / 1633</strain>
    </source>
</reference>
<name>I3TDS1_THEC1</name>
<dbReference type="HOGENOM" id="CLU_907940_0_0_2"/>
<gene>
    <name evidence="1" type="ordered locus">TCELL_0484</name>
</gene>
<organism evidence="1 2">
    <name type="scientific">Thermogladius calderae (strain DSM 22663 / VKM B-2946 / 1633)</name>
    <dbReference type="NCBI Taxonomy" id="1184251"/>
    <lineage>
        <taxon>Archaea</taxon>
        <taxon>Thermoproteota</taxon>
        <taxon>Thermoprotei</taxon>
        <taxon>Desulfurococcales</taxon>
        <taxon>Desulfurococcaceae</taxon>
        <taxon>Thermogladius</taxon>
    </lineage>
</organism>
<dbReference type="EMBL" id="CP003531">
    <property type="protein sequence ID" value="AFK50909.1"/>
    <property type="molecule type" value="Genomic_DNA"/>
</dbReference>
<dbReference type="Proteomes" id="UP000005270">
    <property type="component" value="Chromosome"/>
</dbReference>
<keyword evidence="2" id="KW-1185">Reference proteome</keyword>
<evidence type="ECO:0000313" key="1">
    <source>
        <dbReference type="EMBL" id="AFK50909.1"/>
    </source>
</evidence>
<evidence type="ECO:0000313" key="2">
    <source>
        <dbReference type="Proteomes" id="UP000005270"/>
    </source>
</evidence>
<accession>I3TDS1</accession>
<protein>
    <submittedName>
        <fullName evidence="1">Uncharacterized protein</fullName>
    </submittedName>
</protein>
<dbReference type="STRING" id="1184251.TCELL_0484"/>
<dbReference type="eggNOG" id="arCOG05960">
    <property type="taxonomic scope" value="Archaea"/>
</dbReference>
<dbReference type="InParanoid" id="I3TDS1"/>
<proteinExistence type="predicted"/>
<dbReference type="KEGG" id="thg:TCELL_0484"/>
<dbReference type="AlphaFoldDB" id="I3TDS1"/>